<evidence type="ECO:0000313" key="5">
    <source>
        <dbReference type="Proteomes" id="UP000294641"/>
    </source>
</evidence>
<keyword evidence="1" id="KW-0812">Transmembrane</keyword>
<evidence type="ECO:0000313" key="3">
    <source>
        <dbReference type="EMBL" id="TDR39024.1"/>
    </source>
</evidence>
<gene>
    <name evidence="3" type="ORF">DFR61_11318</name>
    <name evidence="2" type="ORF">NCTC10597_01246</name>
</gene>
<evidence type="ECO:0000256" key="1">
    <source>
        <dbReference type="SAM" id="Phobius"/>
    </source>
</evidence>
<accession>A0A8B4QA13</accession>
<name>A0A8B4QA13_9BACL</name>
<dbReference type="Proteomes" id="UP000254330">
    <property type="component" value="Unassembled WGS sequence"/>
</dbReference>
<reference evidence="3 5" key="2">
    <citation type="submission" date="2019-03" db="EMBL/GenBank/DDBJ databases">
        <title>Genomic Encyclopedia of Type Strains, Phase IV (KMG-IV): sequencing the most valuable type-strain genomes for metagenomic binning, comparative biology and taxonomic classification.</title>
        <authorList>
            <person name="Goeker M."/>
        </authorList>
    </citation>
    <scope>NUCLEOTIDE SEQUENCE [LARGE SCALE GENOMIC DNA]</scope>
    <source>
        <strain evidence="3 5">DSM 20580</strain>
    </source>
</reference>
<feature type="transmembrane region" description="Helical" evidence="1">
    <location>
        <begin position="12"/>
        <end position="30"/>
    </location>
</feature>
<organism evidence="2 4">
    <name type="scientific">Kurthia zopfii</name>
    <dbReference type="NCBI Taxonomy" id="1650"/>
    <lineage>
        <taxon>Bacteria</taxon>
        <taxon>Bacillati</taxon>
        <taxon>Bacillota</taxon>
        <taxon>Bacilli</taxon>
        <taxon>Bacillales</taxon>
        <taxon>Caryophanaceae</taxon>
        <taxon>Kurthia</taxon>
    </lineage>
</organism>
<protein>
    <submittedName>
        <fullName evidence="2">Uncharacterized protein</fullName>
    </submittedName>
</protein>
<dbReference type="EMBL" id="SNZG01000013">
    <property type="protein sequence ID" value="TDR39024.1"/>
    <property type="molecule type" value="Genomic_DNA"/>
</dbReference>
<evidence type="ECO:0000313" key="2">
    <source>
        <dbReference type="EMBL" id="STX09560.1"/>
    </source>
</evidence>
<comment type="caution">
    <text evidence="2">The sequence shown here is derived from an EMBL/GenBank/DDBJ whole genome shotgun (WGS) entry which is preliminary data.</text>
</comment>
<keyword evidence="5" id="KW-1185">Reference proteome</keyword>
<dbReference type="Proteomes" id="UP000294641">
    <property type="component" value="Unassembled WGS sequence"/>
</dbReference>
<sequence length="32" mass="3770">MLLFGSTPTWFFIIAFAVIILFVIFSEFLTRK</sequence>
<evidence type="ECO:0000313" key="4">
    <source>
        <dbReference type="Proteomes" id="UP000254330"/>
    </source>
</evidence>
<proteinExistence type="predicted"/>
<keyword evidence="1" id="KW-0472">Membrane</keyword>
<reference evidence="2 4" key="1">
    <citation type="submission" date="2018-06" db="EMBL/GenBank/DDBJ databases">
        <authorList>
            <consortium name="Pathogen Informatics"/>
            <person name="Doyle S."/>
        </authorList>
    </citation>
    <scope>NUCLEOTIDE SEQUENCE [LARGE SCALE GENOMIC DNA]</scope>
    <source>
        <strain evidence="2 4">NCTC10597</strain>
    </source>
</reference>
<dbReference type="EMBL" id="UGNP01000001">
    <property type="protein sequence ID" value="STX09560.1"/>
    <property type="molecule type" value="Genomic_DNA"/>
</dbReference>
<keyword evidence="1" id="KW-1133">Transmembrane helix</keyword>
<dbReference type="AlphaFoldDB" id="A0A8B4QA13"/>